<reference evidence="2 3" key="1">
    <citation type="submission" date="2021-12" db="EMBL/GenBank/DDBJ databases">
        <title>Discovery of the Pendulisporaceae a myxobacterial family with distinct sporulation behavior and unique specialized metabolism.</title>
        <authorList>
            <person name="Garcia R."/>
            <person name="Popoff A."/>
            <person name="Bader C.D."/>
            <person name="Loehr J."/>
            <person name="Walesch S."/>
            <person name="Walt C."/>
            <person name="Boldt J."/>
            <person name="Bunk B."/>
            <person name="Haeckl F.J.F.P.J."/>
            <person name="Gunesch A.P."/>
            <person name="Birkelbach J."/>
            <person name="Nuebel U."/>
            <person name="Pietschmann T."/>
            <person name="Bach T."/>
            <person name="Mueller R."/>
        </authorList>
    </citation>
    <scope>NUCLEOTIDE SEQUENCE [LARGE SCALE GENOMIC DNA]</scope>
    <source>
        <strain evidence="2 3">MSr12523</strain>
    </source>
</reference>
<evidence type="ECO:0008006" key="4">
    <source>
        <dbReference type="Google" id="ProtNLM"/>
    </source>
</evidence>
<name>A0ABZ2K4C5_9BACT</name>
<feature type="chain" id="PRO_5046488936" description="Lipoprotein" evidence="1">
    <location>
        <begin position="26"/>
        <end position="219"/>
    </location>
</feature>
<protein>
    <recommendedName>
        <fullName evidence="4">Lipoprotein</fullName>
    </recommendedName>
</protein>
<dbReference type="EMBL" id="CP089982">
    <property type="protein sequence ID" value="WXA91206.1"/>
    <property type="molecule type" value="Genomic_DNA"/>
</dbReference>
<sequence length="219" mass="22793">MKLIALSLSAALLAVPASLMLTGCAAETSADENVGASQDALSGIAAQLVGTYEWNAELSGDFTDFYSLTLKKDGTYTAQVEATLVAPGVRCFTFPCTLPESGKWLSRKVPGGMGIKFTPSKGDVRDTKAEFENGVLTLTRASKTTSLFTAAALQQQQQDQRSVCAAVFCQPQTKCVELVSGEAACVKQTTSACAAVLCAVGTTCAELASGEASCLTLKH</sequence>
<evidence type="ECO:0000313" key="2">
    <source>
        <dbReference type="EMBL" id="WXA91206.1"/>
    </source>
</evidence>
<organism evidence="2 3">
    <name type="scientific">Pendulispora brunnea</name>
    <dbReference type="NCBI Taxonomy" id="2905690"/>
    <lineage>
        <taxon>Bacteria</taxon>
        <taxon>Pseudomonadati</taxon>
        <taxon>Myxococcota</taxon>
        <taxon>Myxococcia</taxon>
        <taxon>Myxococcales</taxon>
        <taxon>Sorangiineae</taxon>
        <taxon>Pendulisporaceae</taxon>
        <taxon>Pendulispora</taxon>
    </lineage>
</organism>
<evidence type="ECO:0000256" key="1">
    <source>
        <dbReference type="SAM" id="SignalP"/>
    </source>
</evidence>
<keyword evidence="3" id="KW-1185">Reference proteome</keyword>
<accession>A0ABZ2K4C5</accession>
<keyword evidence="1" id="KW-0732">Signal</keyword>
<feature type="signal peptide" evidence="1">
    <location>
        <begin position="1"/>
        <end position="25"/>
    </location>
</feature>
<evidence type="ECO:0000313" key="3">
    <source>
        <dbReference type="Proteomes" id="UP001379533"/>
    </source>
</evidence>
<dbReference type="Proteomes" id="UP001379533">
    <property type="component" value="Chromosome"/>
</dbReference>
<proteinExistence type="predicted"/>
<dbReference type="PROSITE" id="PS51257">
    <property type="entry name" value="PROKAR_LIPOPROTEIN"/>
    <property type="match status" value="1"/>
</dbReference>
<dbReference type="RefSeq" id="WP_394841826.1">
    <property type="nucleotide sequence ID" value="NZ_CP089982.1"/>
</dbReference>
<gene>
    <name evidence="2" type="ORF">LZC95_32710</name>
</gene>